<protein>
    <submittedName>
        <fullName evidence="2">DUF2520 domain-containing protein</fullName>
    </submittedName>
</protein>
<dbReference type="EMBL" id="VZCW01000142">
    <property type="protein sequence ID" value="MQN12293.1"/>
    <property type="molecule type" value="Genomic_DNA"/>
</dbReference>
<evidence type="ECO:0000313" key="2">
    <source>
        <dbReference type="EMBL" id="MQN12293.1"/>
    </source>
</evidence>
<comment type="caution">
    <text evidence="2">The sequence shown here is derived from an EMBL/GenBank/DDBJ whole genome shotgun (WGS) entry which is preliminary data.</text>
</comment>
<evidence type="ECO:0000313" key="3">
    <source>
        <dbReference type="Proteomes" id="UP000442105"/>
    </source>
</evidence>
<gene>
    <name evidence="2" type="ORF">F7D95_05540</name>
</gene>
<dbReference type="RefSeq" id="WP_153128247.1">
    <property type="nucleotide sequence ID" value="NZ_VZCW01000142.1"/>
</dbReference>
<accession>A0AA90UEM8</accession>
<dbReference type="InterPro" id="IPR037108">
    <property type="entry name" value="TM1727-like_C_sf"/>
</dbReference>
<name>A0AA90UEM8_9BACT</name>
<feature type="non-terminal residue" evidence="2">
    <location>
        <position position="1"/>
    </location>
</feature>
<evidence type="ECO:0000259" key="1">
    <source>
        <dbReference type="Pfam" id="PF10728"/>
    </source>
</evidence>
<dbReference type="Pfam" id="PF10728">
    <property type="entry name" value="DUF2520"/>
    <property type="match status" value="1"/>
</dbReference>
<feature type="domain" description="DUF2520" evidence="1">
    <location>
        <begin position="1"/>
        <end position="56"/>
    </location>
</feature>
<dbReference type="AlphaFoldDB" id="A0AA90UEM8"/>
<dbReference type="Proteomes" id="UP000442105">
    <property type="component" value="Unassembled WGS sequence"/>
</dbReference>
<sequence>MLPLIDETAAKVHELDPKDAQTGPAVRYDENVLRAQGALLKSNPQMKDIYDRMSMSIHKMSVKE</sequence>
<dbReference type="InterPro" id="IPR018931">
    <property type="entry name" value="DUF2520"/>
</dbReference>
<dbReference type="Gene3D" id="1.10.1040.20">
    <property type="entry name" value="ProC-like, C-terminal domain"/>
    <property type="match status" value="1"/>
</dbReference>
<dbReference type="InterPro" id="IPR008927">
    <property type="entry name" value="6-PGluconate_DH-like_C_sf"/>
</dbReference>
<proteinExistence type="predicted"/>
<dbReference type="SUPFAM" id="SSF48179">
    <property type="entry name" value="6-phosphogluconate dehydrogenase C-terminal domain-like"/>
    <property type="match status" value="1"/>
</dbReference>
<organism evidence="2 3">
    <name type="scientific">Segatella copri</name>
    <dbReference type="NCBI Taxonomy" id="165179"/>
    <lineage>
        <taxon>Bacteria</taxon>
        <taxon>Pseudomonadati</taxon>
        <taxon>Bacteroidota</taxon>
        <taxon>Bacteroidia</taxon>
        <taxon>Bacteroidales</taxon>
        <taxon>Prevotellaceae</taxon>
        <taxon>Segatella</taxon>
    </lineage>
</organism>
<reference evidence="3" key="1">
    <citation type="submission" date="2019-09" db="EMBL/GenBank/DDBJ databases">
        <title>Distinct polysaccharide growth profiles of human intestinal Prevotella copri isolates.</title>
        <authorList>
            <person name="Fehlner-Peach H."/>
            <person name="Magnabosco C."/>
            <person name="Raghavan V."/>
            <person name="Scher J.U."/>
            <person name="Tett A."/>
            <person name="Cox L.M."/>
            <person name="Gottsegen C."/>
            <person name="Watters A."/>
            <person name="Wiltshire- Gordon J.D."/>
            <person name="Segata N."/>
            <person name="Bonneau R."/>
            <person name="Littman D.R."/>
        </authorList>
    </citation>
    <scope>NUCLEOTIDE SEQUENCE [LARGE SCALE GENOMIC DNA]</scope>
    <source>
        <strain evidence="3">iAQ1179</strain>
    </source>
</reference>